<comment type="caution">
    <text evidence="2">The sequence shown here is derived from an EMBL/GenBank/DDBJ whole genome shotgun (WGS) entry which is preliminary data.</text>
</comment>
<dbReference type="RefSeq" id="WP_185740103.1">
    <property type="nucleotide sequence ID" value="NZ_SGWW01000003.1"/>
</dbReference>
<evidence type="ECO:0008006" key="4">
    <source>
        <dbReference type="Google" id="ProtNLM"/>
    </source>
</evidence>
<evidence type="ECO:0000313" key="3">
    <source>
        <dbReference type="Proteomes" id="UP000293519"/>
    </source>
</evidence>
<reference evidence="2 3" key="1">
    <citation type="journal article" date="2015" name="Stand. Genomic Sci.">
        <title>Genomic Encyclopedia of Bacterial and Archaeal Type Strains, Phase III: the genomes of soil and plant-associated and newly described type strains.</title>
        <authorList>
            <person name="Whitman W.B."/>
            <person name="Woyke T."/>
            <person name="Klenk H.P."/>
            <person name="Zhou Y."/>
            <person name="Lilburn T.G."/>
            <person name="Beck B.J."/>
            <person name="De Vos P."/>
            <person name="Vandamme P."/>
            <person name="Eisen J.A."/>
            <person name="Garrity G."/>
            <person name="Hugenholtz P."/>
            <person name="Kyrpides N.C."/>
        </authorList>
    </citation>
    <scope>NUCLEOTIDE SEQUENCE [LARGE SCALE GENOMIC DNA]</scope>
    <source>
        <strain evidence="2 3">CV2</strain>
    </source>
</reference>
<evidence type="ECO:0000313" key="2">
    <source>
        <dbReference type="EMBL" id="RZS56298.1"/>
    </source>
</evidence>
<proteinExistence type="predicted"/>
<name>A0A4Q7LR07_9MICO</name>
<gene>
    <name evidence="2" type="ORF">EV141_1755</name>
</gene>
<keyword evidence="3" id="KW-1185">Reference proteome</keyword>
<feature type="region of interest" description="Disordered" evidence="1">
    <location>
        <begin position="76"/>
        <end position="133"/>
    </location>
</feature>
<dbReference type="AlphaFoldDB" id="A0A4Q7LR07"/>
<organism evidence="2 3">
    <name type="scientific">Microcella putealis</name>
    <dbReference type="NCBI Taxonomy" id="337005"/>
    <lineage>
        <taxon>Bacteria</taxon>
        <taxon>Bacillati</taxon>
        <taxon>Actinomycetota</taxon>
        <taxon>Actinomycetes</taxon>
        <taxon>Micrococcales</taxon>
        <taxon>Microbacteriaceae</taxon>
        <taxon>Microcella</taxon>
    </lineage>
</organism>
<dbReference type="Proteomes" id="UP000293519">
    <property type="component" value="Unassembled WGS sequence"/>
</dbReference>
<evidence type="ECO:0000256" key="1">
    <source>
        <dbReference type="SAM" id="MobiDB-lite"/>
    </source>
</evidence>
<sequence>MRGKILFATGIAVGYVLGTRAGRERYEQIKKAADRFWGDPRVQRQVDKVDGYVREKAPEVAEFVTDGAKKVVTTVMNKKDAQGSSSSSSRSRASSSKSAASKSSTASKSSSTRKAPAKRSTTSKGSSSSSSSS</sequence>
<feature type="compositionally biased region" description="Low complexity" evidence="1">
    <location>
        <begin position="84"/>
        <end position="133"/>
    </location>
</feature>
<protein>
    <recommendedName>
        <fullName evidence="4">YtxH domain-containing protein</fullName>
    </recommendedName>
</protein>
<accession>A0A4Q7LR07</accession>
<dbReference type="EMBL" id="SGWW01000003">
    <property type="protein sequence ID" value="RZS56298.1"/>
    <property type="molecule type" value="Genomic_DNA"/>
</dbReference>